<dbReference type="AlphaFoldDB" id="A0A372M499"/>
<dbReference type="Pfam" id="PF01565">
    <property type="entry name" value="FAD_binding_4"/>
    <property type="match status" value="1"/>
</dbReference>
<evidence type="ECO:0000313" key="11">
    <source>
        <dbReference type="EMBL" id="RFU85711.1"/>
    </source>
</evidence>
<dbReference type="GO" id="GO:1903457">
    <property type="term" value="P:lactate catabolic process"/>
    <property type="evidence" value="ECO:0007669"/>
    <property type="project" value="TreeGrafter"/>
</dbReference>
<dbReference type="GO" id="GO:0008720">
    <property type="term" value="F:D-lactate dehydrogenase (NAD+) activity"/>
    <property type="evidence" value="ECO:0007669"/>
    <property type="project" value="TreeGrafter"/>
</dbReference>
<dbReference type="OrthoDB" id="9770306at2"/>
<organism evidence="11 12">
    <name type="scientific">Streptomyces triticagri</name>
    <dbReference type="NCBI Taxonomy" id="2293568"/>
    <lineage>
        <taxon>Bacteria</taxon>
        <taxon>Bacillati</taxon>
        <taxon>Actinomycetota</taxon>
        <taxon>Actinomycetes</taxon>
        <taxon>Kitasatosporales</taxon>
        <taxon>Streptomycetaceae</taxon>
        <taxon>Streptomyces</taxon>
    </lineage>
</organism>
<dbReference type="GO" id="GO:0051536">
    <property type="term" value="F:iron-sulfur cluster binding"/>
    <property type="evidence" value="ECO:0007669"/>
    <property type="project" value="UniProtKB-KW"/>
</dbReference>
<dbReference type="InterPro" id="IPR017900">
    <property type="entry name" value="4Fe4S_Fe_S_CS"/>
</dbReference>
<comment type="cofactor">
    <cofactor evidence="1">
        <name>FAD</name>
        <dbReference type="ChEBI" id="CHEBI:57692"/>
    </cofactor>
</comment>
<evidence type="ECO:0000256" key="7">
    <source>
        <dbReference type="ARBA" id="ARBA00023014"/>
    </source>
</evidence>
<dbReference type="InterPro" id="IPR016171">
    <property type="entry name" value="Vanillyl_alc_oxidase_C-sub2"/>
</dbReference>
<dbReference type="GO" id="GO:0071949">
    <property type="term" value="F:FAD binding"/>
    <property type="evidence" value="ECO:0007669"/>
    <property type="project" value="InterPro"/>
</dbReference>
<dbReference type="PROSITE" id="PS00198">
    <property type="entry name" value="4FE4S_FER_1"/>
    <property type="match status" value="1"/>
</dbReference>
<evidence type="ECO:0000256" key="4">
    <source>
        <dbReference type="ARBA" id="ARBA00022827"/>
    </source>
</evidence>
<keyword evidence="2" id="KW-0285">Flavoprotein</keyword>
<dbReference type="InterPro" id="IPR016169">
    <property type="entry name" value="FAD-bd_PCMH_sub2"/>
</dbReference>
<dbReference type="InterPro" id="IPR016164">
    <property type="entry name" value="FAD-linked_Oxase-like_C"/>
</dbReference>
<evidence type="ECO:0000259" key="9">
    <source>
        <dbReference type="PROSITE" id="PS51379"/>
    </source>
</evidence>
<dbReference type="PANTHER" id="PTHR11748:SF119">
    <property type="entry name" value="D-2-HYDROXYGLUTARATE DEHYDROGENASE"/>
    <property type="match status" value="1"/>
</dbReference>
<name>A0A372M499_9ACTN</name>
<keyword evidence="5" id="KW-0560">Oxidoreductase</keyword>
<dbReference type="RefSeq" id="WP_128556694.1">
    <property type="nucleotide sequence ID" value="NZ_QUAK01000086.1"/>
</dbReference>
<feature type="region of interest" description="Disordered" evidence="8">
    <location>
        <begin position="1"/>
        <end position="20"/>
    </location>
</feature>
<dbReference type="PANTHER" id="PTHR11748">
    <property type="entry name" value="D-LACTATE DEHYDROGENASE"/>
    <property type="match status" value="1"/>
</dbReference>
<dbReference type="Pfam" id="PF02913">
    <property type="entry name" value="FAD-oxidase_C"/>
    <property type="match status" value="1"/>
</dbReference>
<dbReference type="SUPFAM" id="SSF56176">
    <property type="entry name" value="FAD-binding/transporter-associated domain-like"/>
    <property type="match status" value="1"/>
</dbReference>
<dbReference type="InterPro" id="IPR017896">
    <property type="entry name" value="4Fe4S_Fe-S-bd"/>
</dbReference>
<dbReference type="GO" id="GO:0004458">
    <property type="term" value="F:D-lactate dehydrogenase (cytochrome) activity"/>
    <property type="evidence" value="ECO:0007669"/>
    <property type="project" value="TreeGrafter"/>
</dbReference>
<protein>
    <submittedName>
        <fullName evidence="11">FAD-binding oxidoreductase</fullName>
    </submittedName>
</protein>
<dbReference type="InterPro" id="IPR036318">
    <property type="entry name" value="FAD-bd_PCMH-like_sf"/>
</dbReference>
<keyword evidence="7" id="KW-0411">Iron-sulfur</keyword>
<dbReference type="InterPro" id="IPR006094">
    <property type="entry name" value="Oxid_FAD_bind_N"/>
</dbReference>
<dbReference type="InterPro" id="IPR016166">
    <property type="entry name" value="FAD-bd_PCMH"/>
</dbReference>
<accession>A0A372M499</accession>
<feature type="domain" description="FAD-binding PCMH-type" evidence="10">
    <location>
        <begin position="52"/>
        <end position="268"/>
    </location>
</feature>
<keyword evidence="3" id="KW-0479">Metal-binding</keyword>
<dbReference type="SUPFAM" id="SSF55103">
    <property type="entry name" value="FAD-linked oxidases, C-terminal domain"/>
    <property type="match status" value="1"/>
</dbReference>
<dbReference type="Pfam" id="PF02754">
    <property type="entry name" value="CCG"/>
    <property type="match status" value="2"/>
</dbReference>
<proteinExistence type="predicted"/>
<dbReference type="PROSITE" id="PS51387">
    <property type="entry name" value="FAD_PCMH"/>
    <property type="match status" value="1"/>
</dbReference>
<dbReference type="Proteomes" id="UP000263094">
    <property type="component" value="Unassembled WGS sequence"/>
</dbReference>
<keyword evidence="6" id="KW-0408">Iron</keyword>
<keyword evidence="12" id="KW-1185">Reference proteome</keyword>
<comment type="caution">
    <text evidence="11">The sequence shown here is derived from an EMBL/GenBank/DDBJ whole genome shotgun (WGS) entry which is preliminary data.</text>
</comment>
<evidence type="ECO:0000256" key="1">
    <source>
        <dbReference type="ARBA" id="ARBA00001974"/>
    </source>
</evidence>
<evidence type="ECO:0000313" key="12">
    <source>
        <dbReference type="Proteomes" id="UP000263094"/>
    </source>
</evidence>
<feature type="domain" description="4Fe-4S ferredoxin-type" evidence="9">
    <location>
        <begin position="602"/>
        <end position="632"/>
    </location>
</feature>
<keyword evidence="4" id="KW-0274">FAD</keyword>
<dbReference type="Gene3D" id="1.10.45.10">
    <property type="entry name" value="Vanillyl-alcohol Oxidase, Chain A, domain 4"/>
    <property type="match status" value="1"/>
</dbReference>
<evidence type="ECO:0000256" key="2">
    <source>
        <dbReference type="ARBA" id="ARBA00022630"/>
    </source>
</evidence>
<dbReference type="Pfam" id="PF13183">
    <property type="entry name" value="Fer4_8"/>
    <property type="match status" value="1"/>
</dbReference>
<dbReference type="PROSITE" id="PS51379">
    <property type="entry name" value="4FE4S_FER_2"/>
    <property type="match status" value="1"/>
</dbReference>
<dbReference type="Gene3D" id="3.30.70.2740">
    <property type="match status" value="1"/>
</dbReference>
<evidence type="ECO:0000256" key="6">
    <source>
        <dbReference type="ARBA" id="ARBA00023004"/>
    </source>
</evidence>
<reference evidence="11 12" key="1">
    <citation type="submission" date="2018-08" db="EMBL/GenBank/DDBJ databases">
        <title>Isolation, diversity and antifungal activity of Actinobacteria from wheat.</title>
        <authorList>
            <person name="Han C."/>
        </authorList>
    </citation>
    <scope>NUCLEOTIDE SEQUENCE [LARGE SCALE GENOMIC DNA]</scope>
    <source>
        <strain evidence="11 12">NEAU-YY421</strain>
    </source>
</reference>
<dbReference type="Gene3D" id="3.30.465.10">
    <property type="match status" value="1"/>
</dbReference>
<dbReference type="InterPro" id="IPR004017">
    <property type="entry name" value="Cys_rich_dom"/>
</dbReference>
<sequence length="959" mass="100850">MDAPTRTSASTSATGPTAPAEAFLDELRGRLGDLVDGSSATRAAYSTDASNYRIVPGAVLTPRTKDDVIAAAGIARAHGVPVTVRGGGTSCAGNAIGPGLVIDFSRHMNRVLSLDADASTAVVEPGVVLSVLQDAARPLGLRFGPDPSTATRCTLGGMIGNNACGPHGLSYGRTADNVVSGTWLTGSGDIVTAGSGPDALAQVPGLEAFVAEHLAVLRTEFGRFGRQISGYSLEHLLPENGRNLAAALTGTEGSCGILLEATVRLVPQAPAPALAVLGYRDMATAADDVPNLLPFRPLALEGLDAQLVDVVRRAHGSAAVPELPSGGGWLIAEVGGAVSADAVAAAGKLVAASHATDTAVLPAGPEATRLWQIRADGAGLAGRTADGKQAWPGWEDSAVPPERLGDYLRGLEALMSDEGVSGLAYGHFGDGCVHLRVDFPLDDGSAPMRRFLERAADLAAEHGGSLSGEHGDGRARSELLPAMYSPEALRAMAEFKALLDPEDLLNPGVVVRPAPLDADLRRPRARSVRAGDGFAFAHDRGDITGAVHRCVGVGKCRADLRDQGGFMCPSYTATRDEKDSTRGRARVLQEMLNGGHVTDGWRSPEVHEALDLCLGCKACANDCPTGIDMAMFKSEALHRTYRGRLRPIGHYTLGRLPQWLRLAAPFAPLVNLAGRVPLLRRAMLAMIGADPRRSLPTLPRRPFRSDRRRQRRTEAPTGAPRTVLWVDSFSDALDPDIPRDAVDVLTAAGCDVEIAAPGACCGLTLISTGQLTAAKAKLRRTIDILLPYVREGRTVVGLEPSCTATLRSDLEELLPDDPRAAELARSVSTVAEFLTSIDWTPPRAAEKLLAQPHCHQHAVIGYDADRALLESMGCDVETSAGCCGLAGNFGMEKGHYEVSAKIAEDGILARAAAAPDRRILADGYSCRTQVRDLADLDSRHLVQIIAAALRTGGVAARER</sequence>
<feature type="region of interest" description="Disordered" evidence="8">
    <location>
        <begin position="695"/>
        <end position="717"/>
    </location>
</feature>
<evidence type="ECO:0000256" key="8">
    <source>
        <dbReference type="SAM" id="MobiDB-lite"/>
    </source>
</evidence>
<evidence type="ECO:0000256" key="3">
    <source>
        <dbReference type="ARBA" id="ARBA00022723"/>
    </source>
</evidence>
<evidence type="ECO:0000256" key="5">
    <source>
        <dbReference type="ARBA" id="ARBA00023002"/>
    </source>
</evidence>
<dbReference type="InterPro" id="IPR004113">
    <property type="entry name" value="FAD-bd_oxidored_4_C"/>
</dbReference>
<gene>
    <name evidence="11" type="ORF">DY218_15965</name>
</gene>
<evidence type="ECO:0000259" key="10">
    <source>
        <dbReference type="PROSITE" id="PS51387"/>
    </source>
</evidence>
<dbReference type="EMBL" id="QUAK01000086">
    <property type="protein sequence ID" value="RFU85711.1"/>
    <property type="molecule type" value="Genomic_DNA"/>
</dbReference>
<dbReference type="SUPFAM" id="SSF46548">
    <property type="entry name" value="alpha-helical ferredoxin"/>
    <property type="match status" value="1"/>
</dbReference>
<dbReference type="GO" id="GO:0046872">
    <property type="term" value="F:metal ion binding"/>
    <property type="evidence" value="ECO:0007669"/>
    <property type="project" value="UniProtKB-KW"/>
</dbReference>